<sequence>MKKISLNKIFRILMIILSILVLFIVSNLALMYYVLVIQDAPPPPTESNIKEMKELLVFWIVLVVENSFLILFTKNKEFVE</sequence>
<feature type="transmembrane region" description="Helical" evidence="1">
    <location>
        <begin position="55"/>
        <end position="73"/>
    </location>
</feature>
<gene>
    <name evidence="2" type="ORF">SAMN05443529_12358</name>
</gene>
<dbReference type="Proteomes" id="UP000198656">
    <property type="component" value="Unassembled WGS sequence"/>
</dbReference>
<dbReference type="AlphaFoldDB" id="A0A1G8GU16"/>
<keyword evidence="1" id="KW-1133">Transmembrane helix</keyword>
<organism evidence="2 3">
    <name type="scientific">Desulfosporosinus hippei DSM 8344</name>
    <dbReference type="NCBI Taxonomy" id="1121419"/>
    <lineage>
        <taxon>Bacteria</taxon>
        <taxon>Bacillati</taxon>
        <taxon>Bacillota</taxon>
        <taxon>Clostridia</taxon>
        <taxon>Eubacteriales</taxon>
        <taxon>Desulfitobacteriaceae</taxon>
        <taxon>Desulfosporosinus</taxon>
    </lineage>
</organism>
<evidence type="ECO:0000313" key="3">
    <source>
        <dbReference type="Proteomes" id="UP000198656"/>
    </source>
</evidence>
<feature type="transmembrane region" description="Helical" evidence="1">
    <location>
        <begin position="12"/>
        <end position="35"/>
    </location>
</feature>
<keyword evidence="1" id="KW-0472">Membrane</keyword>
<name>A0A1G8GU16_9FIRM</name>
<proteinExistence type="predicted"/>
<dbReference type="STRING" id="1121419.SAMN05443529_12358"/>
<protein>
    <recommendedName>
        <fullName evidence="4">Two-component sensor histidine kinase</fullName>
    </recommendedName>
</protein>
<evidence type="ECO:0000313" key="2">
    <source>
        <dbReference type="EMBL" id="SDH97896.1"/>
    </source>
</evidence>
<evidence type="ECO:0008006" key="4">
    <source>
        <dbReference type="Google" id="ProtNLM"/>
    </source>
</evidence>
<reference evidence="3" key="1">
    <citation type="submission" date="2016-10" db="EMBL/GenBank/DDBJ databases">
        <authorList>
            <person name="Varghese N."/>
            <person name="Submissions S."/>
        </authorList>
    </citation>
    <scope>NUCLEOTIDE SEQUENCE [LARGE SCALE GENOMIC DNA]</scope>
    <source>
        <strain evidence="3">DSM 8344</strain>
    </source>
</reference>
<keyword evidence="1" id="KW-0812">Transmembrane</keyword>
<keyword evidence="3" id="KW-1185">Reference proteome</keyword>
<evidence type="ECO:0000256" key="1">
    <source>
        <dbReference type="SAM" id="Phobius"/>
    </source>
</evidence>
<accession>A0A1G8GU16</accession>
<dbReference type="EMBL" id="FNCP01000023">
    <property type="protein sequence ID" value="SDH97896.1"/>
    <property type="molecule type" value="Genomic_DNA"/>
</dbReference>